<reference evidence="2 3" key="1">
    <citation type="submission" date="2011-02" db="EMBL/GenBank/DDBJ databases">
        <authorList>
            <person name="Weinstock G."/>
            <person name="Sodergren E."/>
            <person name="Clifton S."/>
            <person name="Fulton L."/>
            <person name="Fulton B."/>
            <person name="Courtney L."/>
            <person name="Fronick C."/>
            <person name="Harrison M."/>
            <person name="Strong C."/>
            <person name="Farmer C."/>
            <person name="Delahaunty K."/>
            <person name="Markovic C."/>
            <person name="Hall O."/>
            <person name="Minx P."/>
            <person name="Tomlinson C."/>
            <person name="Mitreva M."/>
            <person name="Hou S."/>
            <person name="Chen J."/>
            <person name="Wollam A."/>
            <person name="Pepin K.H."/>
            <person name="Johnson M."/>
            <person name="Bhonagiri V."/>
            <person name="Zhang X."/>
            <person name="Suruliraj S."/>
            <person name="Warren W."/>
            <person name="Chinwalla A."/>
            <person name="Mardis E.R."/>
            <person name="Wilson R.K."/>
        </authorList>
    </citation>
    <scope>NUCLEOTIDE SEQUENCE [LARGE SCALE GENOMIC DNA]</scope>
    <source>
        <strain evidence="2 3">YIT 11859</strain>
    </source>
</reference>
<protein>
    <submittedName>
        <fullName evidence="2">Conserved domain protein</fullName>
    </submittedName>
</protein>
<sequence>MLDGRGVSGKVNNFGLGLSAEVGKKFGLTKDFFVEPQAQLAYYWIKGKDFSMSNGMKVEQGDFNSWVGRLGLVAGKDFKDAEGNTKAQVFVKGGVKQQFAGKQKLYANSVQFKDELKGTSGYYGLGFEANPNKKVSLYGQLERENGKHYTKEIEVMLGLRCKF</sequence>
<dbReference type="Proteomes" id="UP000005156">
    <property type="component" value="Unassembled WGS sequence"/>
</dbReference>
<dbReference type="InterPro" id="IPR005546">
    <property type="entry name" value="Autotransporte_beta"/>
</dbReference>
<evidence type="ECO:0000313" key="2">
    <source>
        <dbReference type="EMBL" id="EGG57622.1"/>
    </source>
</evidence>
<name>F3QH41_9BURK</name>
<dbReference type="Pfam" id="PF03797">
    <property type="entry name" value="Autotransporter"/>
    <property type="match status" value="1"/>
</dbReference>
<accession>F3QH41</accession>
<evidence type="ECO:0000259" key="1">
    <source>
        <dbReference type="PROSITE" id="PS51208"/>
    </source>
</evidence>
<dbReference type="InterPro" id="IPR006315">
    <property type="entry name" value="OM_autotransptr_brl_dom"/>
</dbReference>
<dbReference type="InterPro" id="IPR036709">
    <property type="entry name" value="Autotransporte_beta_dom_sf"/>
</dbReference>
<comment type="caution">
    <text evidence="2">The sequence shown here is derived from an EMBL/GenBank/DDBJ whole genome shotgun (WGS) entry which is preliminary data.</text>
</comment>
<dbReference type="InterPro" id="IPR003991">
    <property type="entry name" value="Pertactin_virulence_factor"/>
</dbReference>
<feature type="domain" description="Autotransporter" evidence="1">
    <location>
        <begin position="1"/>
        <end position="163"/>
    </location>
</feature>
<dbReference type="NCBIfam" id="TIGR01414">
    <property type="entry name" value="autotrans_barl"/>
    <property type="match status" value="1"/>
</dbReference>
<dbReference type="SUPFAM" id="SSF103515">
    <property type="entry name" value="Autotransporter"/>
    <property type="match status" value="1"/>
</dbReference>
<keyword evidence="3" id="KW-1185">Reference proteome</keyword>
<dbReference type="PROSITE" id="PS51208">
    <property type="entry name" value="AUTOTRANSPORTER"/>
    <property type="match status" value="1"/>
</dbReference>
<dbReference type="HOGENOM" id="CLU_121287_0_0_4"/>
<gene>
    <name evidence="2" type="ORF">HMPREF9439_00232</name>
</gene>
<dbReference type="PANTHER" id="PTHR35037:SF3">
    <property type="entry name" value="C-TERMINAL REGION OF AIDA-LIKE PROTEIN"/>
    <property type="match status" value="1"/>
</dbReference>
<dbReference type="eggNOG" id="COG3468">
    <property type="taxonomic scope" value="Bacteria"/>
</dbReference>
<dbReference type="EMBL" id="AFBP01000004">
    <property type="protein sequence ID" value="EGG57622.1"/>
    <property type="molecule type" value="Genomic_DNA"/>
</dbReference>
<dbReference type="OrthoDB" id="8780886at2"/>
<dbReference type="Gene3D" id="2.40.128.130">
    <property type="entry name" value="Autotransporter beta-domain"/>
    <property type="match status" value="1"/>
</dbReference>
<proteinExistence type="predicted"/>
<dbReference type="AlphaFoldDB" id="F3QH41"/>
<dbReference type="GO" id="GO:0019867">
    <property type="term" value="C:outer membrane"/>
    <property type="evidence" value="ECO:0007669"/>
    <property type="project" value="InterPro"/>
</dbReference>
<dbReference type="PRINTS" id="PR01484">
    <property type="entry name" value="PRTACTNFAMLY"/>
</dbReference>
<evidence type="ECO:0000313" key="3">
    <source>
        <dbReference type="Proteomes" id="UP000005156"/>
    </source>
</evidence>
<dbReference type="InterPro" id="IPR051551">
    <property type="entry name" value="Autotransporter_adhesion"/>
</dbReference>
<organism evidence="2 3">
    <name type="scientific">Parasutterella excrementihominis YIT 11859</name>
    <dbReference type="NCBI Taxonomy" id="762966"/>
    <lineage>
        <taxon>Bacteria</taxon>
        <taxon>Pseudomonadati</taxon>
        <taxon>Pseudomonadota</taxon>
        <taxon>Betaproteobacteria</taxon>
        <taxon>Burkholderiales</taxon>
        <taxon>Sutterellaceae</taxon>
        <taxon>Parasutterella</taxon>
    </lineage>
</organism>
<dbReference type="PANTHER" id="PTHR35037">
    <property type="entry name" value="C-TERMINAL REGION OF AIDA-LIKE PROTEIN"/>
    <property type="match status" value="1"/>
</dbReference>